<dbReference type="InterPro" id="IPR007860">
    <property type="entry name" value="DNA_mmatch_repair_MutS_con_dom"/>
</dbReference>
<dbReference type="GO" id="GO:0007131">
    <property type="term" value="P:reciprocal meiotic recombination"/>
    <property type="evidence" value="ECO:0007669"/>
    <property type="project" value="TreeGrafter"/>
</dbReference>
<dbReference type="InterPro" id="IPR000432">
    <property type="entry name" value="DNA_mismatch_repair_MutS_C"/>
</dbReference>
<dbReference type="GO" id="GO:0140664">
    <property type="term" value="F:ATP-dependent DNA damage sensor activity"/>
    <property type="evidence" value="ECO:0007669"/>
    <property type="project" value="InterPro"/>
</dbReference>
<dbReference type="PIRSF" id="PIRSF005813">
    <property type="entry name" value="MSH2"/>
    <property type="match status" value="1"/>
</dbReference>
<sequence>MTSSNNQKYSFPLVTTPCESRAHLPPSNQGQFKTPTPVQGSSSVGPSRAFSSLSHGRWPRKRPYSSSTAPASSSRSGTNTPFRTSSTSGRTPSSRRTPYQSTSSTTPAGVPKSSTILAIVEGRGQAHGEIGLACIDLRQPILTLSQFSDSQTYVKVTTKIQIYQPLEIIMPHTACDGGNMTKLYKVISDNFESTPISTVQRKYFNETKGIQYVKQLCASDFSAVEMELSSKYYCLAAGAALLKYVEFIQNIVYAPNSLKVVFKGSERTTMIDATTARNLELVQNMKDVKSEHTLFGVLNYTSTSGGARLLRANILQPPCDHETIKLRLDVVEELTQSEEAFFNLQTVLSKFLDVDHLLSLCVQIPKQETVKTAENKITNVIYLKHVLELVEPLIKALQYTKSELLQAYYKTLDDQRFGLILEKIRMVIHDDTRYQKGTLSMRTQKCFAVRPEINGLLDVARRTYTEVVDDISMVVKQLAEKTGWPLKTSYNTSRGFFIQLQCVGAWSSLSAEAMPPEFIKVIKTRNTLSFTTSDLSNVTDRIKESLNEIYLMTNIVVSDLLNEIRDHIGCLYKLTETVAMLDILVAFAHACTLSNYVRPTFSETLAIKQGWHPILEKISYDQLVPNNTCASVENNFIIITGPNMGGKSTYLKQLALLQVMAQIGCFVSAEFASFRLCDQIFSRIGCDDDIETNASTFMLEMREVNYIIQNCSHSSLVIIDELGRGTSNEEGVGICHAVCEYLISLKAFTFFVTHFMEITNLDALYPNVENYHFEVEHSTEDATSSHRLNYTHVMSRGRTQEEQYGIKLAEVSSLPASIVTEAKQISSQLLLKRKTQNKEKSKVVSRQKAVFQLANRLIQAAHSTHLTEDTLRGYLQNLKRQYLDEMKSQSEE</sequence>
<feature type="compositionally biased region" description="Low complexity" evidence="6">
    <location>
        <begin position="64"/>
        <end position="98"/>
    </location>
</feature>
<keyword evidence="4" id="KW-0238">DNA-binding</keyword>
<evidence type="ECO:0000256" key="6">
    <source>
        <dbReference type="SAM" id="MobiDB-lite"/>
    </source>
</evidence>
<name>A0A9Q1CLW5_HOLLE</name>
<protein>
    <submittedName>
        <fullName evidence="8">MutS protein-like 4</fullName>
    </submittedName>
</protein>
<dbReference type="InterPro" id="IPR045076">
    <property type="entry name" value="MutS"/>
</dbReference>
<dbReference type="AlphaFoldDB" id="A0A9Q1CLW5"/>
<reference evidence="8" key="1">
    <citation type="submission" date="2021-10" db="EMBL/GenBank/DDBJ databases">
        <title>Tropical sea cucumber genome reveals ecological adaptation and Cuvierian tubules defense mechanism.</title>
        <authorList>
            <person name="Chen T."/>
        </authorList>
    </citation>
    <scope>NUCLEOTIDE SEQUENCE</scope>
    <source>
        <strain evidence="8">Nanhai2018</strain>
        <tissue evidence="8">Muscle</tissue>
    </source>
</reference>
<dbReference type="SMART" id="SM00534">
    <property type="entry name" value="MUTSac"/>
    <property type="match status" value="1"/>
</dbReference>
<dbReference type="Gene3D" id="3.30.420.110">
    <property type="entry name" value="MutS, connector domain"/>
    <property type="match status" value="1"/>
</dbReference>
<dbReference type="InterPro" id="IPR007861">
    <property type="entry name" value="DNA_mismatch_repair_MutS_clamp"/>
</dbReference>
<evidence type="ECO:0000256" key="1">
    <source>
        <dbReference type="ARBA" id="ARBA00006271"/>
    </source>
</evidence>
<dbReference type="Pfam" id="PF05190">
    <property type="entry name" value="MutS_IV"/>
    <property type="match status" value="1"/>
</dbReference>
<dbReference type="GO" id="GO:0005524">
    <property type="term" value="F:ATP binding"/>
    <property type="evidence" value="ECO:0007669"/>
    <property type="project" value="UniProtKB-KW"/>
</dbReference>
<comment type="caution">
    <text evidence="8">The sequence shown here is derived from an EMBL/GenBank/DDBJ whole genome shotgun (WGS) entry which is preliminary data.</text>
</comment>
<dbReference type="PANTHER" id="PTHR11361:SF21">
    <property type="entry name" value="MUTS PROTEIN HOMOLOG 4"/>
    <property type="match status" value="1"/>
</dbReference>
<feature type="compositionally biased region" description="Polar residues" evidence="6">
    <location>
        <begin position="26"/>
        <end position="54"/>
    </location>
</feature>
<evidence type="ECO:0000313" key="9">
    <source>
        <dbReference type="Proteomes" id="UP001152320"/>
    </source>
</evidence>
<keyword evidence="2" id="KW-0547">Nucleotide-binding</keyword>
<dbReference type="Gene3D" id="1.10.1420.10">
    <property type="match status" value="2"/>
</dbReference>
<dbReference type="Pfam" id="PF05188">
    <property type="entry name" value="MutS_II"/>
    <property type="match status" value="1"/>
</dbReference>
<dbReference type="PANTHER" id="PTHR11361">
    <property type="entry name" value="DNA MISMATCH REPAIR PROTEIN MUTS FAMILY MEMBER"/>
    <property type="match status" value="1"/>
</dbReference>
<dbReference type="FunFam" id="3.40.50.300:FF:000870">
    <property type="entry name" value="MutS protein homolog 4"/>
    <property type="match status" value="1"/>
</dbReference>
<feature type="domain" description="DNA mismatch repair proteins mutS family" evidence="7">
    <location>
        <begin position="715"/>
        <end position="731"/>
    </location>
</feature>
<dbReference type="FunFam" id="1.10.1420.10:FF:000013">
    <property type="entry name" value="mutS protein homolog 4"/>
    <property type="match status" value="1"/>
</dbReference>
<gene>
    <name evidence="8" type="ORF">HOLleu_06690</name>
</gene>
<dbReference type="PROSITE" id="PS00486">
    <property type="entry name" value="DNA_MISMATCH_REPAIR_2"/>
    <property type="match status" value="1"/>
</dbReference>
<dbReference type="SMART" id="SM00533">
    <property type="entry name" value="MUTSd"/>
    <property type="match status" value="1"/>
</dbReference>
<evidence type="ECO:0000313" key="8">
    <source>
        <dbReference type="EMBL" id="KAJ8047643.1"/>
    </source>
</evidence>
<dbReference type="OrthoDB" id="276261at2759"/>
<dbReference type="FunFam" id="3.30.420.110:FF:000003">
    <property type="entry name" value="mutS protein homolog 4"/>
    <property type="match status" value="1"/>
</dbReference>
<keyword evidence="5" id="KW-0469">Meiosis</keyword>
<proteinExistence type="inferred from homology"/>
<dbReference type="GO" id="GO:0006298">
    <property type="term" value="P:mismatch repair"/>
    <property type="evidence" value="ECO:0007669"/>
    <property type="project" value="InterPro"/>
</dbReference>
<accession>A0A9Q1CLW5</accession>
<evidence type="ECO:0000259" key="7">
    <source>
        <dbReference type="PROSITE" id="PS00486"/>
    </source>
</evidence>
<dbReference type="CDD" id="cd03243">
    <property type="entry name" value="ABC_MutS_homologs"/>
    <property type="match status" value="1"/>
</dbReference>
<dbReference type="SUPFAM" id="SSF52540">
    <property type="entry name" value="P-loop containing nucleoside triphosphate hydrolases"/>
    <property type="match status" value="1"/>
</dbReference>
<dbReference type="Pfam" id="PF00488">
    <property type="entry name" value="MutS_V"/>
    <property type="match status" value="1"/>
</dbReference>
<feature type="compositionally biased region" description="Polar residues" evidence="6">
    <location>
        <begin position="99"/>
        <end position="111"/>
    </location>
</feature>
<dbReference type="GO" id="GO:0030983">
    <property type="term" value="F:mismatched DNA binding"/>
    <property type="evidence" value="ECO:0007669"/>
    <property type="project" value="InterPro"/>
</dbReference>
<keyword evidence="3" id="KW-0067">ATP-binding</keyword>
<dbReference type="Proteomes" id="UP001152320">
    <property type="component" value="Chromosome 2"/>
</dbReference>
<organism evidence="8 9">
    <name type="scientific">Holothuria leucospilota</name>
    <name type="common">Black long sea cucumber</name>
    <name type="synonym">Mertensiothuria leucospilota</name>
    <dbReference type="NCBI Taxonomy" id="206669"/>
    <lineage>
        <taxon>Eukaryota</taxon>
        <taxon>Metazoa</taxon>
        <taxon>Echinodermata</taxon>
        <taxon>Eleutherozoa</taxon>
        <taxon>Echinozoa</taxon>
        <taxon>Holothuroidea</taxon>
        <taxon>Aspidochirotacea</taxon>
        <taxon>Aspidochirotida</taxon>
        <taxon>Holothuriidae</taxon>
        <taxon>Holothuria</taxon>
    </lineage>
</organism>
<dbReference type="Pfam" id="PF05192">
    <property type="entry name" value="MutS_III"/>
    <property type="match status" value="1"/>
</dbReference>
<dbReference type="InterPro" id="IPR011184">
    <property type="entry name" value="DNA_mismatch_repair_Msh2"/>
</dbReference>
<dbReference type="SUPFAM" id="SSF48334">
    <property type="entry name" value="DNA repair protein MutS, domain III"/>
    <property type="match status" value="1"/>
</dbReference>
<feature type="region of interest" description="Disordered" evidence="6">
    <location>
        <begin position="1"/>
        <end position="111"/>
    </location>
</feature>
<evidence type="ECO:0000256" key="3">
    <source>
        <dbReference type="ARBA" id="ARBA00022840"/>
    </source>
</evidence>
<dbReference type="InterPro" id="IPR036187">
    <property type="entry name" value="DNA_mismatch_repair_MutS_sf"/>
</dbReference>
<dbReference type="EMBL" id="JAIZAY010000002">
    <property type="protein sequence ID" value="KAJ8047643.1"/>
    <property type="molecule type" value="Genomic_DNA"/>
</dbReference>
<dbReference type="SUPFAM" id="SSF53150">
    <property type="entry name" value="DNA repair protein MutS, domain II"/>
    <property type="match status" value="1"/>
</dbReference>
<dbReference type="GO" id="GO:0005634">
    <property type="term" value="C:nucleus"/>
    <property type="evidence" value="ECO:0007669"/>
    <property type="project" value="TreeGrafter"/>
</dbReference>
<evidence type="ECO:0000256" key="5">
    <source>
        <dbReference type="ARBA" id="ARBA00023254"/>
    </source>
</evidence>
<dbReference type="Gene3D" id="3.40.50.300">
    <property type="entry name" value="P-loop containing nucleotide triphosphate hydrolases"/>
    <property type="match status" value="1"/>
</dbReference>
<dbReference type="InterPro" id="IPR027417">
    <property type="entry name" value="P-loop_NTPase"/>
</dbReference>
<evidence type="ECO:0000256" key="4">
    <source>
        <dbReference type="ARBA" id="ARBA00023125"/>
    </source>
</evidence>
<dbReference type="InterPro" id="IPR007696">
    <property type="entry name" value="DNA_mismatch_repair_MutS_core"/>
</dbReference>
<comment type="similarity">
    <text evidence="1">Belongs to the DNA mismatch repair MutS family.</text>
</comment>
<dbReference type="InterPro" id="IPR036678">
    <property type="entry name" value="MutS_con_dom_sf"/>
</dbReference>
<evidence type="ECO:0000256" key="2">
    <source>
        <dbReference type="ARBA" id="ARBA00022741"/>
    </source>
</evidence>
<keyword evidence="9" id="KW-1185">Reference proteome</keyword>